<dbReference type="InterPro" id="IPR048936">
    <property type="entry name" value="MvdD-like_ATPgrasp"/>
</dbReference>
<dbReference type="InterPro" id="IPR011761">
    <property type="entry name" value="ATP-grasp"/>
</dbReference>
<dbReference type="NCBIfam" id="TIGR04187">
    <property type="entry name" value="GRASP_SAV_5884"/>
    <property type="match status" value="1"/>
</dbReference>
<dbReference type="PANTHER" id="PTHR21621">
    <property type="entry name" value="RIBOSOMAL PROTEIN S6 MODIFICATION PROTEIN"/>
    <property type="match status" value="1"/>
</dbReference>
<evidence type="ECO:0000313" key="4">
    <source>
        <dbReference type="Proteomes" id="UP001501005"/>
    </source>
</evidence>
<protein>
    <submittedName>
        <fullName evidence="3">ATP-grasp ribosomal peptide maturase</fullName>
    </submittedName>
</protein>
<dbReference type="InterPro" id="IPR026449">
    <property type="entry name" value="GRASP_SAV_5884"/>
</dbReference>
<dbReference type="PROSITE" id="PS50975">
    <property type="entry name" value="ATP_GRASP"/>
    <property type="match status" value="1"/>
</dbReference>
<keyword evidence="4" id="KW-1185">Reference proteome</keyword>
<dbReference type="EMBL" id="BAAAHG010000015">
    <property type="protein sequence ID" value="GAA0911955.1"/>
    <property type="molecule type" value="Genomic_DNA"/>
</dbReference>
<reference evidence="3 4" key="1">
    <citation type="journal article" date="2019" name="Int. J. Syst. Evol. Microbiol.">
        <title>The Global Catalogue of Microorganisms (GCM) 10K type strain sequencing project: providing services to taxonomists for standard genome sequencing and annotation.</title>
        <authorList>
            <consortium name="The Broad Institute Genomics Platform"/>
            <consortium name="The Broad Institute Genome Sequencing Center for Infectious Disease"/>
            <person name="Wu L."/>
            <person name="Ma J."/>
        </authorList>
    </citation>
    <scope>NUCLEOTIDE SEQUENCE [LARGE SCALE GENOMIC DNA]</scope>
    <source>
        <strain evidence="3 4">JCM 10673</strain>
    </source>
</reference>
<dbReference type="SUPFAM" id="SSF56059">
    <property type="entry name" value="Glutathione synthetase ATP-binding domain-like"/>
    <property type="match status" value="1"/>
</dbReference>
<organism evidence="3 4">
    <name type="scientific">Streptomyces thermoalcalitolerans</name>
    <dbReference type="NCBI Taxonomy" id="65605"/>
    <lineage>
        <taxon>Bacteria</taxon>
        <taxon>Bacillati</taxon>
        <taxon>Actinomycetota</taxon>
        <taxon>Actinomycetes</taxon>
        <taxon>Kitasatosporales</taxon>
        <taxon>Streptomycetaceae</taxon>
        <taxon>Streptomyces</taxon>
    </lineage>
</organism>
<keyword evidence="1" id="KW-0067">ATP-binding</keyword>
<dbReference type="PANTHER" id="PTHR21621:SF0">
    <property type="entry name" value="BETA-CITRYLGLUTAMATE SYNTHASE B-RELATED"/>
    <property type="match status" value="1"/>
</dbReference>
<evidence type="ECO:0000313" key="3">
    <source>
        <dbReference type="EMBL" id="GAA0911955.1"/>
    </source>
</evidence>
<dbReference type="Gene3D" id="3.30.470.20">
    <property type="entry name" value="ATP-grasp fold, B domain"/>
    <property type="match status" value="1"/>
</dbReference>
<feature type="domain" description="ATP-grasp" evidence="2">
    <location>
        <begin position="119"/>
        <end position="305"/>
    </location>
</feature>
<evidence type="ECO:0000256" key="1">
    <source>
        <dbReference type="PROSITE-ProRule" id="PRU00409"/>
    </source>
</evidence>
<sequence>MDPTADLVVDELTRRGAPVMRFNPGDFPQRVTLTADHHGGPWSGTLRDEHRSVRLEEVRAVYYRRPRLPSVADTIPEPHRTWANDQALAGLFGILYALPVWWLHRPEDDGPASHKPGQLPVAAALGLRTPRSLITNQPDAARAFCASVGGPVICKPLMGGPLRHADGRRTGVPTHLIDPGDIDSSVALTAHLFQEWIPKQHEVRLTVVGRRMFAAEIHAGSDAARVDWRSDYDALTYKVCEVPDTVRRGVLGWLGHFRLNFGAFDFAVTPSGDWVLFECNPSGEWSWIQKETGLPIAAAVAEHLTEGTRT</sequence>
<evidence type="ECO:0000259" key="2">
    <source>
        <dbReference type="PROSITE" id="PS50975"/>
    </source>
</evidence>
<dbReference type="Pfam" id="PF21068">
    <property type="entry name" value="ATPgraspMvdD"/>
    <property type="match status" value="1"/>
</dbReference>
<name>A0ABN1NMY6_9ACTN</name>
<proteinExistence type="predicted"/>
<comment type="caution">
    <text evidence="3">The sequence shown here is derived from an EMBL/GenBank/DDBJ whole genome shotgun (WGS) entry which is preliminary data.</text>
</comment>
<keyword evidence="1" id="KW-0547">Nucleotide-binding</keyword>
<accession>A0ABN1NMY6</accession>
<dbReference type="Proteomes" id="UP001501005">
    <property type="component" value="Unassembled WGS sequence"/>
</dbReference>
<gene>
    <name evidence="3" type="primary">tgmB_2</name>
    <name evidence="3" type="ORF">GCM10009549_23640</name>
</gene>